<comment type="caution">
    <text evidence="1">The sequence shown here is derived from an EMBL/GenBank/DDBJ whole genome shotgun (WGS) entry which is preliminary data.</text>
</comment>
<dbReference type="SUPFAM" id="SSF55961">
    <property type="entry name" value="Bet v1-like"/>
    <property type="match status" value="1"/>
</dbReference>
<dbReference type="Pfam" id="PF10604">
    <property type="entry name" value="Polyketide_cyc2"/>
    <property type="match status" value="1"/>
</dbReference>
<protein>
    <submittedName>
        <fullName evidence="1">SRPBCC family protein</fullName>
    </submittedName>
</protein>
<evidence type="ECO:0000313" key="1">
    <source>
        <dbReference type="EMBL" id="MFD1529588.1"/>
    </source>
</evidence>
<reference evidence="2" key="1">
    <citation type="journal article" date="2019" name="Int. J. Syst. Evol. Microbiol.">
        <title>The Global Catalogue of Microorganisms (GCM) 10K type strain sequencing project: providing services to taxonomists for standard genome sequencing and annotation.</title>
        <authorList>
            <consortium name="The Broad Institute Genomics Platform"/>
            <consortium name="The Broad Institute Genome Sequencing Center for Infectious Disease"/>
            <person name="Wu L."/>
            <person name="Ma J."/>
        </authorList>
    </citation>
    <scope>NUCLEOTIDE SEQUENCE [LARGE SCALE GENOMIC DNA]</scope>
    <source>
        <strain evidence="2">JCM 12165</strain>
    </source>
</reference>
<dbReference type="EMBL" id="JBHUCP010000005">
    <property type="protein sequence ID" value="MFD1529588.1"/>
    <property type="molecule type" value="Genomic_DNA"/>
</dbReference>
<accession>A0ABW4FHC4</accession>
<sequence length="216" mass="24705">MLSFWAGGRWSAFDVRHEYTIDKPMEYRSSYGLLGSGCGQGHPGREAMQRLSRDEVRRHVAADPQLLYALVSDVTRTPDWSPEVIECRWLDGASGAAVGARFVARNKRRWFTWSNTPVVETADPGREFAIRRTERGGGSIRWRYRFEPDQDGTMVVESYEVVRPVPRGLHVMLRVLFGVRDLQADLRSNMRSSLELIARFAEDTADHRRSTTEDEA</sequence>
<proteinExistence type="predicted"/>
<name>A0ABW4FHC4_9PSEU</name>
<dbReference type="RefSeq" id="WP_343981665.1">
    <property type="nucleotide sequence ID" value="NZ_BAAAJG010000015.1"/>
</dbReference>
<dbReference type="InterPro" id="IPR019587">
    <property type="entry name" value="Polyketide_cyclase/dehydratase"/>
</dbReference>
<keyword evidence="2" id="KW-1185">Reference proteome</keyword>
<dbReference type="Proteomes" id="UP001597145">
    <property type="component" value="Unassembled WGS sequence"/>
</dbReference>
<evidence type="ECO:0000313" key="2">
    <source>
        <dbReference type="Proteomes" id="UP001597145"/>
    </source>
</evidence>
<dbReference type="CDD" id="cd07812">
    <property type="entry name" value="SRPBCC"/>
    <property type="match status" value="1"/>
</dbReference>
<dbReference type="InterPro" id="IPR023393">
    <property type="entry name" value="START-like_dom_sf"/>
</dbReference>
<organism evidence="1 2">
    <name type="scientific">Pseudonocardia aurantiaca</name>
    <dbReference type="NCBI Taxonomy" id="75290"/>
    <lineage>
        <taxon>Bacteria</taxon>
        <taxon>Bacillati</taxon>
        <taxon>Actinomycetota</taxon>
        <taxon>Actinomycetes</taxon>
        <taxon>Pseudonocardiales</taxon>
        <taxon>Pseudonocardiaceae</taxon>
        <taxon>Pseudonocardia</taxon>
    </lineage>
</organism>
<dbReference type="Gene3D" id="3.30.530.20">
    <property type="match status" value="1"/>
</dbReference>
<gene>
    <name evidence="1" type="ORF">ACFSCY_09065</name>
</gene>